<reference evidence="2" key="1">
    <citation type="submission" date="2020-02" db="EMBL/GenBank/DDBJ databases">
        <authorList>
            <person name="Meier V. D."/>
        </authorList>
    </citation>
    <scope>NUCLEOTIDE SEQUENCE</scope>
    <source>
        <strain evidence="2">AVDCRST_MAG53</strain>
    </source>
</reference>
<proteinExistence type="predicted"/>
<accession>A0A6J4SI13</accession>
<protein>
    <submittedName>
        <fullName evidence="2">Uncharacterized protein</fullName>
    </submittedName>
</protein>
<dbReference type="EMBL" id="CADCVR010000048">
    <property type="protein sequence ID" value="CAA9492848.1"/>
    <property type="molecule type" value="Genomic_DNA"/>
</dbReference>
<name>A0A6J4SI13_9ACTN</name>
<sequence>MLLATAWLGASFAGADSVAYAQAGSVIDSREPLVSAAQDFERVETAVTDGRWATTFRFFADPNGAPAWVEATLDVCNQDADPMMWFRTDSASVFVRLKAGSGTWSRHRAKRPSDAVHEIKIDLQLPPEIGDLCGVRSIRLVEQERNASQAAIGTVFDETAPIEFATPASRSDESSSGGGVTGTNTPPGGDPRPRTAPGGGALFFRAASRHELSRGVRARVPCPNRCRVKAHVLISAAMAKRYRMSTTVAVGTGRSPREGIATVTAKASARTRSRLRRAKSLRATLRVTMTDATGVVKRGTARIVLTR</sequence>
<organism evidence="2">
    <name type="scientific">uncultured Solirubrobacteraceae bacterium</name>
    <dbReference type="NCBI Taxonomy" id="1162706"/>
    <lineage>
        <taxon>Bacteria</taxon>
        <taxon>Bacillati</taxon>
        <taxon>Actinomycetota</taxon>
        <taxon>Thermoleophilia</taxon>
        <taxon>Solirubrobacterales</taxon>
        <taxon>Solirubrobacteraceae</taxon>
        <taxon>environmental samples</taxon>
    </lineage>
</organism>
<evidence type="ECO:0000313" key="2">
    <source>
        <dbReference type="EMBL" id="CAA9492848.1"/>
    </source>
</evidence>
<dbReference type="AlphaFoldDB" id="A0A6J4SI13"/>
<gene>
    <name evidence="2" type="ORF">AVDCRST_MAG53-1634</name>
</gene>
<feature type="region of interest" description="Disordered" evidence="1">
    <location>
        <begin position="167"/>
        <end position="200"/>
    </location>
</feature>
<evidence type="ECO:0000256" key="1">
    <source>
        <dbReference type="SAM" id="MobiDB-lite"/>
    </source>
</evidence>